<keyword evidence="1" id="KW-1133">Transmembrane helix</keyword>
<dbReference type="Proteomes" id="UP000218620">
    <property type="component" value="Unassembled WGS sequence"/>
</dbReference>
<comment type="caution">
    <text evidence="2">The sequence shown here is derived from an EMBL/GenBank/DDBJ whole genome shotgun (WGS) entry which is preliminary data.</text>
</comment>
<evidence type="ECO:0000256" key="1">
    <source>
        <dbReference type="SAM" id="Phobius"/>
    </source>
</evidence>
<dbReference type="EMBL" id="NRGQ01000013">
    <property type="protein sequence ID" value="PCC42698.1"/>
    <property type="molecule type" value="Genomic_DNA"/>
</dbReference>
<sequence>MSGSGAGAFVRSRHAGIGRAFGSTTMAVYVIALLTIFLAPMLVNVLVVVITHPLIAPALAAPQATNWIIFIFGFATLVAIVVGGIRGPIAPGRFEAMVRLQSPQSRWKSLGPIALRALLSSTLALALLGLILGIAGSIAMHWPVSTVVWMGIAGFALGVAVSNARLLGQTKVPFLTTGYAVVLSVTSVLSVNYDVFSSAVILELGVLVVATPWLVPFCLGRLRTETVLKHSALAEASSTLTKTGDWSAASREHRPAPSYGRSTRVLPRRLSASIPRTPWGLWLAAWRTRQRAYLGVFLIAVGALLLGYGISLAQLIDTSRADLVIIGVVLAAALSAIYWGFGSFVESVEFAVETAGSVALFRLSAGALLVRTGAAYILLMLFLSLPLTAVLGYLVNGDVGFLGPSLGGAIVLGLIQIALARIHSATKGPLPPQMTTPIPTPAGDISVLMILAWQFEAVGYGPVATAIFVTASLVNPWWMVGSLVLILLMIAASRRRLRS</sequence>
<gene>
    <name evidence="2" type="ORF">CIK65_10655</name>
</gene>
<feature type="transmembrane region" description="Helical" evidence="1">
    <location>
        <begin position="292"/>
        <end position="311"/>
    </location>
</feature>
<accession>A0A2A3YTV0</accession>
<keyword evidence="1" id="KW-0472">Membrane</keyword>
<feature type="transmembrane region" description="Helical" evidence="1">
    <location>
        <begin position="67"/>
        <end position="89"/>
    </location>
</feature>
<evidence type="ECO:0000313" key="2">
    <source>
        <dbReference type="EMBL" id="PCC42698.1"/>
    </source>
</evidence>
<feature type="transmembrane region" description="Helical" evidence="1">
    <location>
        <begin position="374"/>
        <end position="395"/>
    </location>
</feature>
<feature type="transmembrane region" description="Helical" evidence="1">
    <location>
        <begin position="27"/>
        <end position="55"/>
    </location>
</feature>
<feature type="transmembrane region" description="Helical" evidence="1">
    <location>
        <begin position="172"/>
        <end position="193"/>
    </location>
</feature>
<dbReference type="AlphaFoldDB" id="A0A2A3YTV0"/>
<name>A0A2A3YTV0_BREAU</name>
<reference evidence="2 3" key="1">
    <citation type="journal article" date="2017" name="Elife">
        <title>Extensive horizontal gene transfer in cheese-associated bacteria.</title>
        <authorList>
            <person name="Bonham K.S."/>
            <person name="Wolfe B.E."/>
            <person name="Dutton R.J."/>
        </authorList>
    </citation>
    <scope>NUCLEOTIDE SEQUENCE [LARGE SCALE GENOMIC DNA]</scope>
    <source>
        <strain evidence="2 3">962_8</strain>
    </source>
</reference>
<feature type="transmembrane region" description="Helical" evidence="1">
    <location>
        <begin position="323"/>
        <end position="341"/>
    </location>
</feature>
<protein>
    <submittedName>
        <fullName evidence="2">Uncharacterized protein</fullName>
    </submittedName>
</protein>
<keyword evidence="1" id="KW-0812">Transmembrane</keyword>
<feature type="transmembrane region" description="Helical" evidence="1">
    <location>
        <begin position="140"/>
        <end position="160"/>
    </location>
</feature>
<feature type="transmembrane region" description="Helical" evidence="1">
    <location>
        <begin position="110"/>
        <end position="134"/>
    </location>
</feature>
<feature type="transmembrane region" description="Helical" evidence="1">
    <location>
        <begin position="467"/>
        <end position="492"/>
    </location>
</feature>
<dbReference type="RefSeq" id="WP_096178319.1">
    <property type="nucleotide sequence ID" value="NZ_NRGQ01000013.1"/>
</dbReference>
<feature type="transmembrane region" description="Helical" evidence="1">
    <location>
        <begin position="199"/>
        <end position="219"/>
    </location>
</feature>
<organism evidence="2 3">
    <name type="scientific">Brevibacterium aurantiacum</name>
    <dbReference type="NCBI Taxonomy" id="273384"/>
    <lineage>
        <taxon>Bacteria</taxon>
        <taxon>Bacillati</taxon>
        <taxon>Actinomycetota</taxon>
        <taxon>Actinomycetes</taxon>
        <taxon>Micrococcales</taxon>
        <taxon>Brevibacteriaceae</taxon>
        <taxon>Brevibacterium</taxon>
    </lineage>
</organism>
<feature type="transmembrane region" description="Helical" evidence="1">
    <location>
        <begin position="401"/>
        <end position="422"/>
    </location>
</feature>
<evidence type="ECO:0000313" key="3">
    <source>
        <dbReference type="Proteomes" id="UP000218620"/>
    </source>
</evidence>
<proteinExistence type="predicted"/>